<reference evidence="4 5" key="1">
    <citation type="submission" date="2020-04" db="EMBL/GenBank/DDBJ databases">
        <title>Chromosome-level genome assembly of a cyprinid fish Onychostoma macrolepis by integration of Nanopore Sequencing, Bionano and Hi-C technology.</title>
        <authorList>
            <person name="Wang D."/>
        </authorList>
    </citation>
    <scope>NUCLEOTIDE SEQUENCE [LARGE SCALE GENOMIC DNA]</scope>
    <source>
        <strain evidence="4">SWU-2019</strain>
        <tissue evidence="4">Muscle</tissue>
    </source>
</reference>
<evidence type="ECO:0000259" key="3">
    <source>
        <dbReference type="PROSITE" id="PS50041"/>
    </source>
</evidence>
<dbReference type="SUPFAM" id="SSF56436">
    <property type="entry name" value="C-type lectin-like"/>
    <property type="match status" value="1"/>
</dbReference>
<dbReference type="AlphaFoldDB" id="A0A7J6CWI0"/>
<keyword evidence="2" id="KW-0732">Signal</keyword>
<dbReference type="PANTHER" id="PTHR45784:SF3">
    <property type="entry name" value="C-TYPE LECTIN DOMAIN FAMILY 4 MEMBER K-LIKE-RELATED"/>
    <property type="match status" value="1"/>
</dbReference>
<dbReference type="Pfam" id="PF00059">
    <property type="entry name" value="Lectin_C"/>
    <property type="match status" value="1"/>
</dbReference>
<gene>
    <name evidence="4" type="ORF">G5714_008727</name>
</gene>
<evidence type="ECO:0000256" key="2">
    <source>
        <dbReference type="SAM" id="SignalP"/>
    </source>
</evidence>
<feature type="chain" id="PRO_5029465267" description="C-type lectin domain-containing protein" evidence="2">
    <location>
        <begin position="20"/>
        <end position="201"/>
    </location>
</feature>
<keyword evidence="5" id="KW-1185">Reference proteome</keyword>
<evidence type="ECO:0000256" key="1">
    <source>
        <dbReference type="ARBA" id="ARBA00023157"/>
    </source>
</evidence>
<dbReference type="PROSITE" id="PS50041">
    <property type="entry name" value="C_TYPE_LECTIN_2"/>
    <property type="match status" value="1"/>
</dbReference>
<comment type="caution">
    <text evidence="4">The sequence shown here is derived from an EMBL/GenBank/DDBJ whole genome shotgun (WGS) entry which is preliminary data.</text>
</comment>
<dbReference type="PANTHER" id="PTHR45784">
    <property type="entry name" value="C-TYPE LECTIN DOMAIN FAMILY 20 MEMBER A-RELATED"/>
    <property type="match status" value="1"/>
</dbReference>
<feature type="domain" description="C-type lectin" evidence="3">
    <location>
        <begin position="19"/>
        <end position="130"/>
    </location>
</feature>
<organism evidence="4 5">
    <name type="scientific">Onychostoma macrolepis</name>
    <dbReference type="NCBI Taxonomy" id="369639"/>
    <lineage>
        <taxon>Eukaryota</taxon>
        <taxon>Metazoa</taxon>
        <taxon>Chordata</taxon>
        <taxon>Craniata</taxon>
        <taxon>Vertebrata</taxon>
        <taxon>Euteleostomi</taxon>
        <taxon>Actinopterygii</taxon>
        <taxon>Neopterygii</taxon>
        <taxon>Teleostei</taxon>
        <taxon>Ostariophysi</taxon>
        <taxon>Cypriniformes</taxon>
        <taxon>Cyprinidae</taxon>
        <taxon>Acrossocheilinae</taxon>
        <taxon>Onychostoma</taxon>
    </lineage>
</organism>
<sequence>MRTNLIFVLLSALMRVMFAQLHDYFFVPEKVNWTDAQMYCRQHYTDLATVNNQQDNDNILNITGQSTVWIGFYRTSGDAPLIWSDQSSSTYTDWEPGQPNNYAGKQWCVQIHNKLWNDGHCEQQFAFVCHLERKRRSIVRVEVKSSQNLNDPRVKKEMLEKMEKILKEKGLEEHATLSWINQSDGNVFQKKDCKSKSNATE</sequence>
<dbReference type="InterPro" id="IPR018378">
    <property type="entry name" value="C-type_lectin_CS"/>
</dbReference>
<name>A0A7J6CWI0_9TELE</name>
<dbReference type="SMART" id="SM00034">
    <property type="entry name" value="CLECT"/>
    <property type="match status" value="1"/>
</dbReference>
<accession>A0A7J6CWI0</accession>
<keyword evidence="1" id="KW-1015">Disulfide bond</keyword>
<dbReference type="Proteomes" id="UP000579812">
    <property type="component" value="Unassembled WGS sequence"/>
</dbReference>
<protein>
    <recommendedName>
        <fullName evidence="3">C-type lectin domain-containing protein</fullName>
    </recommendedName>
</protein>
<dbReference type="InterPro" id="IPR001304">
    <property type="entry name" value="C-type_lectin-like"/>
</dbReference>
<dbReference type="EMBL" id="JAAMOB010000007">
    <property type="protein sequence ID" value="KAF4111696.1"/>
    <property type="molecule type" value="Genomic_DNA"/>
</dbReference>
<dbReference type="InterPro" id="IPR016187">
    <property type="entry name" value="CTDL_fold"/>
</dbReference>
<proteinExistence type="predicted"/>
<dbReference type="Gene3D" id="3.10.100.10">
    <property type="entry name" value="Mannose-Binding Protein A, subunit A"/>
    <property type="match status" value="1"/>
</dbReference>
<dbReference type="InterPro" id="IPR016186">
    <property type="entry name" value="C-type_lectin-like/link_sf"/>
</dbReference>
<feature type="signal peptide" evidence="2">
    <location>
        <begin position="1"/>
        <end position="19"/>
    </location>
</feature>
<dbReference type="OrthoDB" id="7357196at2759"/>
<evidence type="ECO:0000313" key="4">
    <source>
        <dbReference type="EMBL" id="KAF4111696.1"/>
    </source>
</evidence>
<evidence type="ECO:0000313" key="5">
    <source>
        <dbReference type="Proteomes" id="UP000579812"/>
    </source>
</evidence>
<dbReference type="PROSITE" id="PS00615">
    <property type="entry name" value="C_TYPE_LECTIN_1"/>
    <property type="match status" value="1"/>
</dbReference>